<accession>A0A1M6QPG7</accession>
<keyword evidence="2" id="KW-1185">Reference proteome</keyword>
<evidence type="ECO:0000313" key="2">
    <source>
        <dbReference type="Proteomes" id="UP000184016"/>
    </source>
</evidence>
<evidence type="ECO:0000313" key="1">
    <source>
        <dbReference type="EMBL" id="SHK22038.1"/>
    </source>
</evidence>
<gene>
    <name evidence="1" type="ORF">SAMN05443507_11068</name>
</gene>
<dbReference type="Proteomes" id="UP000184016">
    <property type="component" value="Unassembled WGS sequence"/>
</dbReference>
<protein>
    <submittedName>
        <fullName evidence="1">Uncharacterized protein</fullName>
    </submittedName>
</protein>
<name>A0A1M6QPG7_9BACL</name>
<reference evidence="2" key="1">
    <citation type="submission" date="2016-11" db="EMBL/GenBank/DDBJ databases">
        <authorList>
            <person name="Varghese N."/>
            <person name="Submissions S."/>
        </authorList>
    </citation>
    <scope>NUCLEOTIDE SEQUENCE [LARGE SCALE GENOMIC DNA]</scope>
    <source>
        <strain evidence="2">USBA-503</strain>
    </source>
</reference>
<organism evidence="1 2">
    <name type="scientific">Alicyclobacillus tolerans</name>
    <dbReference type="NCBI Taxonomy" id="90970"/>
    <lineage>
        <taxon>Bacteria</taxon>
        <taxon>Bacillati</taxon>
        <taxon>Bacillota</taxon>
        <taxon>Bacilli</taxon>
        <taxon>Bacillales</taxon>
        <taxon>Alicyclobacillaceae</taxon>
        <taxon>Alicyclobacillus</taxon>
    </lineage>
</organism>
<dbReference type="AlphaFoldDB" id="A0A1M6QPG7"/>
<dbReference type="EMBL" id="FRAF01000010">
    <property type="protein sequence ID" value="SHK22038.1"/>
    <property type="molecule type" value="Genomic_DNA"/>
</dbReference>
<sequence length="39" mass="4638">MYERIHKDDETHASVSVIRDCRKDTYWDRGYAYATKEAG</sequence>
<proteinExistence type="predicted"/>
<dbReference type="STRING" id="1830138.SAMN05443507_11068"/>